<evidence type="ECO:0000256" key="3">
    <source>
        <dbReference type="ARBA" id="ARBA00023277"/>
    </source>
</evidence>
<dbReference type="EC" id="3.2.1.4" evidence="8"/>
<evidence type="ECO:0000256" key="2">
    <source>
        <dbReference type="ARBA" id="ARBA00022801"/>
    </source>
</evidence>
<accession>A0A7C8KVJ2</accession>
<proteinExistence type="inferred from homology"/>
<evidence type="ECO:0000256" key="5">
    <source>
        <dbReference type="ARBA" id="ARBA00023326"/>
    </source>
</evidence>
<feature type="domain" description="Cellulase Ig-like" evidence="10">
    <location>
        <begin position="3"/>
        <end position="80"/>
    </location>
</feature>
<comment type="catalytic activity">
    <reaction evidence="8">
        <text>Endohydrolysis of (1-&gt;4)-beta-D-glucosidic linkages in cellulose, lichenin and cereal beta-D-glucans.</text>
        <dbReference type="EC" id="3.2.1.4"/>
    </reaction>
</comment>
<dbReference type="InterPro" id="IPR001701">
    <property type="entry name" value="Glyco_hydro_9"/>
</dbReference>
<evidence type="ECO:0000256" key="7">
    <source>
        <dbReference type="PROSITE-ProRule" id="PRU10060"/>
    </source>
</evidence>
<dbReference type="Gene3D" id="2.60.40.10">
    <property type="entry name" value="Immunoglobulins"/>
    <property type="match status" value="1"/>
</dbReference>
<dbReference type="GO" id="GO:0030245">
    <property type="term" value="P:cellulose catabolic process"/>
    <property type="evidence" value="ECO:0007669"/>
    <property type="project" value="UniProtKB-KW"/>
</dbReference>
<dbReference type="Proteomes" id="UP000480246">
    <property type="component" value="Unassembled WGS sequence"/>
</dbReference>
<evidence type="ECO:0000256" key="1">
    <source>
        <dbReference type="ARBA" id="ARBA00007072"/>
    </source>
</evidence>
<dbReference type="PROSITE" id="PS00592">
    <property type="entry name" value="GH9_2"/>
    <property type="match status" value="1"/>
</dbReference>
<dbReference type="InterPro" id="IPR004197">
    <property type="entry name" value="Cellulase_Ig-like"/>
</dbReference>
<dbReference type="RefSeq" id="WP_153406950.1">
    <property type="nucleotide sequence ID" value="NZ_ML762457.1"/>
</dbReference>
<keyword evidence="5 6" id="KW-0624">Polysaccharide degradation</keyword>
<dbReference type="Pfam" id="PF00759">
    <property type="entry name" value="Glyco_hydro_9"/>
    <property type="match status" value="1"/>
</dbReference>
<sequence>MDEQHMIQVNQVGYVKKSIKVAISTVPGPFQVRDRKTNLVVLERTSSGPIEDQDSNQTIYQLDFTEMEAEGTYQLSQSGVASPAFTIGTNVYQPLHKGLTKAFYYFRCGMDLTEQYAGKWAHKACHLQEGTVYHDPSRRLDSSGGWHDAGDYGKYTVAAAKALADLLLACQYYPGAFQYKAGIPESEQQMPDILNECQYELDWLLKMQDKETGGVFHKLTTKNFPGLAVMPEEDQAELYFSPVSATATATFAAIMAVASRVYKEVDEDHAEKYLEAAHDAWNWLEQHPVFAGFKNPSEITTGEYGDKEDRDERYWAAAELYCTTKEAKYHRKFCELAGENFDKISLGWADVGGYGTRTYLSLPSEMTDPAIYQELKSVWMEKAEQLVDNSKENGYVISLKTADYIWGSNMVLLNQAMFLLMTNRLAPDKKYERYALEHLHYLLGRNATNYSYVTGFGENAVRNIHHRPSAADNVEEPVPGLVSGGPDRGLHDPCAAEKLQGCPPAKCFIDHQESYATNEVTIYWNSPAVFVVSHWVGK</sequence>
<comment type="caution">
    <text evidence="11">The sequence shown here is derived from an EMBL/GenBank/DDBJ whole genome shotgun (WGS) entry which is preliminary data.</text>
</comment>
<dbReference type="Gene3D" id="1.50.10.10">
    <property type="match status" value="1"/>
</dbReference>
<name>A0A7C8KVJ2_9BACI</name>
<feature type="active site" evidence="7">
    <location>
        <position position="519"/>
    </location>
</feature>
<evidence type="ECO:0000256" key="6">
    <source>
        <dbReference type="PROSITE-ProRule" id="PRU10059"/>
    </source>
</evidence>
<feature type="active site" evidence="6">
    <location>
        <position position="465"/>
    </location>
</feature>
<dbReference type="CDD" id="cd02850">
    <property type="entry name" value="E_set_Cellulase_N"/>
    <property type="match status" value="1"/>
</dbReference>
<reference evidence="11 12" key="1">
    <citation type="submission" date="2019-10" db="EMBL/GenBank/DDBJ databases">
        <title>Gracilibacillus sp. nov. isolated from rice seeds.</title>
        <authorList>
            <person name="He S."/>
        </authorList>
    </citation>
    <scope>NUCLEOTIDE SEQUENCE [LARGE SCALE GENOMIC DNA]</scope>
    <source>
        <strain evidence="11 12">TD8</strain>
    </source>
</reference>
<keyword evidence="8" id="KW-0136">Cellulose degradation</keyword>
<dbReference type="PANTHER" id="PTHR22298">
    <property type="entry name" value="ENDO-1,4-BETA-GLUCANASE"/>
    <property type="match status" value="1"/>
</dbReference>
<evidence type="ECO:0000256" key="4">
    <source>
        <dbReference type="ARBA" id="ARBA00023295"/>
    </source>
</evidence>
<dbReference type="Pfam" id="PF02927">
    <property type="entry name" value="CelD_N"/>
    <property type="match status" value="1"/>
</dbReference>
<feature type="domain" description="Glycoside hydrolase family 9" evidence="9">
    <location>
        <begin position="92"/>
        <end position="531"/>
    </location>
</feature>
<dbReference type="InterPro" id="IPR008928">
    <property type="entry name" value="6-hairpin_glycosidase_sf"/>
</dbReference>
<keyword evidence="4 6" id="KW-0326">Glycosidase</keyword>
<dbReference type="AlphaFoldDB" id="A0A7C8KVJ2"/>
<keyword evidence="12" id="KW-1185">Reference proteome</keyword>
<dbReference type="GO" id="GO:0008810">
    <property type="term" value="F:cellulase activity"/>
    <property type="evidence" value="ECO:0007669"/>
    <property type="project" value="UniProtKB-EC"/>
</dbReference>
<keyword evidence="3 6" id="KW-0119">Carbohydrate metabolism</keyword>
<keyword evidence="2 6" id="KW-0378">Hydrolase</keyword>
<feature type="active site" evidence="7">
    <location>
        <position position="510"/>
    </location>
</feature>
<comment type="similarity">
    <text evidence="1 6 8">Belongs to the glycosyl hydrolase 9 (cellulase E) family.</text>
</comment>
<organism evidence="11 12">
    <name type="scientific">Gracilibacillus oryzae</name>
    <dbReference type="NCBI Taxonomy" id="1672701"/>
    <lineage>
        <taxon>Bacteria</taxon>
        <taxon>Bacillati</taxon>
        <taxon>Bacillota</taxon>
        <taxon>Bacilli</taxon>
        <taxon>Bacillales</taxon>
        <taxon>Bacillaceae</taxon>
        <taxon>Gracilibacillus</taxon>
    </lineage>
</organism>
<dbReference type="InterPro" id="IPR012341">
    <property type="entry name" value="6hp_glycosidase-like_sf"/>
</dbReference>
<dbReference type="PROSITE" id="PS00698">
    <property type="entry name" value="GH9_3"/>
    <property type="match status" value="1"/>
</dbReference>
<gene>
    <name evidence="11" type="ORF">F9U64_21595</name>
</gene>
<dbReference type="InterPro" id="IPR033126">
    <property type="entry name" value="Glyco_hydro_9_Asp/Glu_AS"/>
</dbReference>
<protein>
    <recommendedName>
        <fullName evidence="8">Endoglucanase</fullName>
        <ecNumber evidence="8">3.2.1.4</ecNumber>
    </recommendedName>
</protein>
<dbReference type="InterPro" id="IPR013783">
    <property type="entry name" value="Ig-like_fold"/>
</dbReference>
<dbReference type="EMBL" id="WEID01000125">
    <property type="protein sequence ID" value="KAB8125811.1"/>
    <property type="molecule type" value="Genomic_DNA"/>
</dbReference>
<dbReference type="InterPro" id="IPR018221">
    <property type="entry name" value="Glyco_hydro_9_His_AS"/>
</dbReference>
<evidence type="ECO:0000256" key="8">
    <source>
        <dbReference type="RuleBase" id="RU361166"/>
    </source>
</evidence>
<dbReference type="SUPFAM" id="SSF81296">
    <property type="entry name" value="E set domains"/>
    <property type="match status" value="1"/>
</dbReference>
<dbReference type="OrthoDB" id="9758662at2"/>
<dbReference type="SUPFAM" id="SSF48208">
    <property type="entry name" value="Six-hairpin glycosidases"/>
    <property type="match status" value="1"/>
</dbReference>
<evidence type="ECO:0000313" key="11">
    <source>
        <dbReference type="EMBL" id="KAB8125811.1"/>
    </source>
</evidence>
<evidence type="ECO:0000259" key="9">
    <source>
        <dbReference type="Pfam" id="PF00759"/>
    </source>
</evidence>
<dbReference type="InterPro" id="IPR014756">
    <property type="entry name" value="Ig_E-set"/>
</dbReference>
<evidence type="ECO:0000259" key="10">
    <source>
        <dbReference type="Pfam" id="PF02927"/>
    </source>
</evidence>
<evidence type="ECO:0000313" key="12">
    <source>
        <dbReference type="Proteomes" id="UP000480246"/>
    </source>
</evidence>